<dbReference type="PANTHER" id="PTHR33050">
    <property type="entry name" value="REVERSE TRANSCRIPTASE DOMAIN-CONTAINING PROTEIN"/>
    <property type="match status" value="1"/>
</dbReference>
<keyword evidence="3" id="KW-1185">Reference proteome</keyword>
<proteinExistence type="predicted"/>
<dbReference type="GO" id="GO:0003677">
    <property type="term" value="F:DNA binding"/>
    <property type="evidence" value="ECO:0007669"/>
    <property type="project" value="UniProtKB-KW"/>
</dbReference>
<comment type="caution">
    <text evidence="2">The sequence shown here is derived from an EMBL/GenBank/DDBJ whole genome shotgun (WGS) entry which is preliminary data.</text>
</comment>
<evidence type="ECO:0000256" key="1">
    <source>
        <dbReference type="ARBA" id="ARBA00023125"/>
    </source>
</evidence>
<evidence type="ECO:0000313" key="3">
    <source>
        <dbReference type="Proteomes" id="UP000198211"/>
    </source>
</evidence>
<dbReference type="SUPFAM" id="SSF47823">
    <property type="entry name" value="lambda integrase-like, N-terminal domain"/>
    <property type="match status" value="1"/>
</dbReference>
<dbReference type="AlphaFoldDB" id="A0A225VYY1"/>
<dbReference type="Gene3D" id="1.10.150.130">
    <property type="match status" value="1"/>
</dbReference>
<gene>
    <name evidence="2" type="ORF">PHMEG_00017010</name>
</gene>
<organism evidence="2 3">
    <name type="scientific">Phytophthora megakarya</name>
    <dbReference type="NCBI Taxonomy" id="4795"/>
    <lineage>
        <taxon>Eukaryota</taxon>
        <taxon>Sar</taxon>
        <taxon>Stramenopiles</taxon>
        <taxon>Oomycota</taxon>
        <taxon>Peronosporomycetes</taxon>
        <taxon>Peronosporales</taxon>
        <taxon>Peronosporaceae</taxon>
        <taxon>Phytophthora</taxon>
    </lineage>
</organism>
<accession>A0A225VYY1</accession>
<name>A0A225VYY1_9STRA</name>
<reference evidence="3" key="1">
    <citation type="submission" date="2017-03" db="EMBL/GenBank/DDBJ databases">
        <title>Phytopthora megakarya and P. palmivora, two closely related causual agents of cacao black pod achieved similar genome size and gene model numbers by different mechanisms.</title>
        <authorList>
            <person name="Ali S."/>
            <person name="Shao J."/>
            <person name="Larry D.J."/>
            <person name="Kronmiller B."/>
            <person name="Shen D."/>
            <person name="Strem M.D."/>
            <person name="Melnick R.L."/>
            <person name="Guiltinan M.J."/>
            <person name="Tyler B.M."/>
            <person name="Meinhardt L.W."/>
            <person name="Bailey B.A."/>
        </authorList>
    </citation>
    <scope>NUCLEOTIDE SEQUENCE [LARGE SCALE GENOMIC DNA]</scope>
    <source>
        <strain evidence="3">zdho120</strain>
    </source>
</reference>
<keyword evidence="1" id="KW-0238">DNA-binding</keyword>
<sequence>MTGDVAAAFRNVSIHSDSVRWFGGLIEEEQVLILELCCPFGWTGSPGYYEIVGGAIAYAHGVHTNVAYPSGFFNYHWVDDHVNVTTDIGSNCADLERSMWFAMTAVLGADAVNEDKFTSWSSTQKVLELQFDCIQLSVSMPTDKIENSRRLVSAAFHTHRLSRQSYRSLLGSVGHVATCVRPARPSLQRLRQRELQLHRFEFVTVSTDMKADLRWWWLALHSPHTNEVPMVFFNDLPPTPDVIVETDASDFGLCALDTTNEYALTYRFTPAELRLVATFKATGGNGFDINFRELLSCAPLYRLSGRRWSERLRTTSRPLHVHFRIDNISAVTWQNKLASRNPRAQVLNRLLCWWGMKYSLRFSASHIPDVDNVRADAGSRLASHVSFANPFTWFPQPGYQRPDNALATYLRPHSVADSTFAKYTSALKRWQAWTSRQGLSPWLTGLSLHDCVHHICNFITDGFQHGFGSGQPVKGPTILATLHGIKHFFAAGGNTFSIDHPHIHMLLKGIRRFDPPRRRNPPLSIRLLEARFHSLDLLYPETQVLWGVLCLAFFFLLRRFEIVTFLWSTHKEIAHAIPGSHTLCASRCAARRRISVAQLR</sequence>
<dbReference type="CDD" id="cd09275">
    <property type="entry name" value="RNase_HI_RT_DIRS1"/>
    <property type="match status" value="1"/>
</dbReference>
<dbReference type="PANTHER" id="PTHR33050:SF7">
    <property type="entry name" value="RIBONUCLEASE H"/>
    <property type="match status" value="1"/>
</dbReference>
<dbReference type="InterPro" id="IPR010998">
    <property type="entry name" value="Integrase_recombinase_N"/>
</dbReference>
<dbReference type="InterPro" id="IPR052055">
    <property type="entry name" value="Hepadnavirus_pol/RT"/>
</dbReference>
<evidence type="ECO:0000313" key="2">
    <source>
        <dbReference type="EMBL" id="OWZ10179.1"/>
    </source>
</evidence>
<dbReference type="EMBL" id="NBNE01002532">
    <property type="protein sequence ID" value="OWZ10179.1"/>
    <property type="molecule type" value="Genomic_DNA"/>
</dbReference>
<protein>
    <submittedName>
        <fullName evidence="2">Uncharacterized protein</fullName>
    </submittedName>
</protein>
<dbReference type="OrthoDB" id="126027at2759"/>
<dbReference type="Proteomes" id="UP000198211">
    <property type="component" value="Unassembled WGS sequence"/>
</dbReference>